<evidence type="ECO:0000313" key="2">
    <source>
        <dbReference type="Proteomes" id="UP001381693"/>
    </source>
</evidence>
<organism evidence="1 2">
    <name type="scientific">Halocaridina rubra</name>
    <name type="common">Hawaiian red shrimp</name>
    <dbReference type="NCBI Taxonomy" id="373956"/>
    <lineage>
        <taxon>Eukaryota</taxon>
        <taxon>Metazoa</taxon>
        <taxon>Ecdysozoa</taxon>
        <taxon>Arthropoda</taxon>
        <taxon>Crustacea</taxon>
        <taxon>Multicrustacea</taxon>
        <taxon>Malacostraca</taxon>
        <taxon>Eumalacostraca</taxon>
        <taxon>Eucarida</taxon>
        <taxon>Decapoda</taxon>
        <taxon>Pleocyemata</taxon>
        <taxon>Caridea</taxon>
        <taxon>Atyoidea</taxon>
        <taxon>Atyidae</taxon>
        <taxon>Halocaridina</taxon>
    </lineage>
</organism>
<evidence type="ECO:0000313" key="1">
    <source>
        <dbReference type="EMBL" id="KAK7081489.1"/>
    </source>
</evidence>
<name>A0AAN9AB87_HALRR</name>
<accession>A0AAN9AB87</accession>
<sequence length="162" mass="18289">MKSTPGTSHTLDTQKTVSKIKADKWLEWCAMLNQHTSLTELWQMLKKVSGKRSTKVPTHPKPKEEAVRFADTFSNRSSNQQLPPSTIRIQNDLRQQRWDTINHACNQKDDTDTPFTTQELKNTKHKGKDTAPGADGITYTMINNMGTSGEAAYLHLTNTTCI</sequence>
<proteinExistence type="predicted"/>
<reference evidence="1 2" key="1">
    <citation type="submission" date="2023-11" db="EMBL/GenBank/DDBJ databases">
        <title>Halocaridina rubra genome assembly.</title>
        <authorList>
            <person name="Smith C."/>
        </authorList>
    </citation>
    <scope>NUCLEOTIDE SEQUENCE [LARGE SCALE GENOMIC DNA]</scope>
    <source>
        <strain evidence="1">EP-1</strain>
        <tissue evidence="1">Whole</tissue>
    </source>
</reference>
<keyword evidence="2" id="KW-1185">Reference proteome</keyword>
<dbReference type="EMBL" id="JAXCGZ010004790">
    <property type="protein sequence ID" value="KAK7081489.1"/>
    <property type="molecule type" value="Genomic_DNA"/>
</dbReference>
<dbReference type="AlphaFoldDB" id="A0AAN9AB87"/>
<gene>
    <name evidence="1" type="ORF">SK128_008994</name>
</gene>
<protein>
    <submittedName>
        <fullName evidence="1">Uncharacterized protein</fullName>
    </submittedName>
</protein>
<dbReference type="Proteomes" id="UP001381693">
    <property type="component" value="Unassembled WGS sequence"/>
</dbReference>
<comment type="caution">
    <text evidence="1">The sequence shown here is derived from an EMBL/GenBank/DDBJ whole genome shotgun (WGS) entry which is preliminary data.</text>
</comment>